<dbReference type="SUPFAM" id="SSF54909">
    <property type="entry name" value="Dimeric alpha+beta barrel"/>
    <property type="match status" value="1"/>
</dbReference>
<dbReference type="Proteomes" id="UP001215280">
    <property type="component" value="Unassembled WGS sequence"/>
</dbReference>
<dbReference type="PANTHER" id="PTHR38052">
    <property type="entry name" value="EXPRESSED PROTEIN"/>
    <property type="match status" value="1"/>
</dbReference>
<protein>
    <recommendedName>
        <fullName evidence="1">ABM domain-containing protein</fullName>
    </recommendedName>
</protein>
<feature type="domain" description="ABM" evidence="1">
    <location>
        <begin position="46"/>
        <end position="137"/>
    </location>
</feature>
<evidence type="ECO:0000313" key="3">
    <source>
        <dbReference type="Proteomes" id="UP001215280"/>
    </source>
</evidence>
<organism evidence="2 3">
    <name type="scientific">Mycena maculata</name>
    <dbReference type="NCBI Taxonomy" id="230809"/>
    <lineage>
        <taxon>Eukaryota</taxon>
        <taxon>Fungi</taxon>
        <taxon>Dikarya</taxon>
        <taxon>Basidiomycota</taxon>
        <taxon>Agaricomycotina</taxon>
        <taxon>Agaricomycetes</taxon>
        <taxon>Agaricomycetidae</taxon>
        <taxon>Agaricales</taxon>
        <taxon>Marasmiineae</taxon>
        <taxon>Mycenaceae</taxon>
        <taxon>Mycena</taxon>
    </lineage>
</organism>
<name>A0AAD7NVT0_9AGAR</name>
<keyword evidence="3" id="KW-1185">Reference proteome</keyword>
<dbReference type="InterPro" id="IPR011008">
    <property type="entry name" value="Dimeric_a/b-barrel"/>
</dbReference>
<dbReference type="EMBL" id="JARJLG010000009">
    <property type="protein sequence ID" value="KAJ7777952.1"/>
    <property type="molecule type" value="Genomic_DNA"/>
</dbReference>
<comment type="caution">
    <text evidence="2">The sequence shown here is derived from an EMBL/GenBank/DDBJ whole genome shotgun (WGS) entry which is preliminary data.</text>
</comment>
<sequence>MNLLVRAPLRSSLGPLRLKSHLLPPQNHWCRPRSGSNRLPSTRMVYTVVAHLHAKEGADVEQKIRSTLTEASQVYSKDKETLSWLVMQDTKDPRAWCIIERYEQESSLEEHRANPYHKTFAPAIVQLLDQPFQLYRFNELDTSKPVKDEEEYCLHSPKSKQQVAH</sequence>
<dbReference type="InterPro" id="IPR007138">
    <property type="entry name" value="ABM_dom"/>
</dbReference>
<reference evidence="2" key="1">
    <citation type="submission" date="2023-03" db="EMBL/GenBank/DDBJ databases">
        <title>Massive genome expansion in bonnet fungi (Mycena s.s.) driven by repeated elements and novel gene families across ecological guilds.</title>
        <authorList>
            <consortium name="Lawrence Berkeley National Laboratory"/>
            <person name="Harder C.B."/>
            <person name="Miyauchi S."/>
            <person name="Viragh M."/>
            <person name="Kuo A."/>
            <person name="Thoen E."/>
            <person name="Andreopoulos B."/>
            <person name="Lu D."/>
            <person name="Skrede I."/>
            <person name="Drula E."/>
            <person name="Henrissat B."/>
            <person name="Morin E."/>
            <person name="Kohler A."/>
            <person name="Barry K."/>
            <person name="LaButti K."/>
            <person name="Morin E."/>
            <person name="Salamov A."/>
            <person name="Lipzen A."/>
            <person name="Mereny Z."/>
            <person name="Hegedus B."/>
            <person name="Baldrian P."/>
            <person name="Stursova M."/>
            <person name="Weitz H."/>
            <person name="Taylor A."/>
            <person name="Grigoriev I.V."/>
            <person name="Nagy L.G."/>
            <person name="Martin F."/>
            <person name="Kauserud H."/>
        </authorList>
    </citation>
    <scope>NUCLEOTIDE SEQUENCE</scope>
    <source>
        <strain evidence="2">CBHHK188m</strain>
    </source>
</reference>
<accession>A0AAD7NVT0</accession>
<evidence type="ECO:0000313" key="2">
    <source>
        <dbReference type="EMBL" id="KAJ7777952.1"/>
    </source>
</evidence>
<gene>
    <name evidence="2" type="ORF">DFH07DRAFT_796793</name>
</gene>
<dbReference type="PANTHER" id="PTHR38052:SF1">
    <property type="entry name" value="ABM DOMAIN-CONTAINING PROTEIN"/>
    <property type="match status" value="1"/>
</dbReference>
<dbReference type="AlphaFoldDB" id="A0AAD7NVT0"/>
<dbReference type="Pfam" id="PF03992">
    <property type="entry name" value="ABM"/>
    <property type="match status" value="1"/>
</dbReference>
<evidence type="ECO:0000259" key="1">
    <source>
        <dbReference type="PROSITE" id="PS51725"/>
    </source>
</evidence>
<proteinExistence type="predicted"/>
<dbReference type="Gene3D" id="3.30.70.100">
    <property type="match status" value="1"/>
</dbReference>
<dbReference type="PROSITE" id="PS51725">
    <property type="entry name" value="ABM"/>
    <property type="match status" value="1"/>
</dbReference>